<dbReference type="AlphaFoldDB" id="S7TRZ4"/>
<keyword evidence="18" id="KW-1185">Reference proteome</keyword>
<dbReference type="Gene3D" id="1.20.120.920">
    <property type="entry name" value="CRISPR-associated endonuclease Cas1, C-terminal domain"/>
    <property type="match status" value="1"/>
</dbReference>
<evidence type="ECO:0000256" key="4">
    <source>
        <dbReference type="ARBA" id="ARBA00022801"/>
    </source>
</evidence>
<dbReference type="InterPro" id="IPR022765">
    <property type="entry name" value="Dna2/Cas4_DUF83"/>
</dbReference>
<evidence type="ECO:0000256" key="15">
    <source>
        <dbReference type="SAM" id="MobiDB-lite"/>
    </source>
</evidence>
<evidence type="ECO:0000256" key="2">
    <source>
        <dbReference type="ARBA" id="ARBA00022723"/>
    </source>
</evidence>
<evidence type="ECO:0000256" key="14">
    <source>
        <dbReference type="HAMAP-Rule" id="MF_01470"/>
    </source>
</evidence>
<keyword evidence="4 14" id="KW-0378">Hydrolase</keyword>
<dbReference type="Proteomes" id="UP000014977">
    <property type="component" value="Unassembled WGS sequence"/>
</dbReference>
<dbReference type="InterPro" id="IPR013343">
    <property type="entry name" value="CRISPR-assoc_prot_Cas4"/>
</dbReference>
<gene>
    <name evidence="14" type="primary">cas1</name>
    <name evidence="17" type="ORF">dsmv_2505</name>
</gene>
<reference evidence="17 18" key="1">
    <citation type="journal article" date="2013" name="Genome Announc.">
        <title>Draft genome sequences for three mercury-methylating, sulfate-reducing bacteria.</title>
        <authorList>
            <person name="Brown S.D."/>
            <person name="Hurt R.A.Jr."/>
            <person name="Gilmour C.C."/>
            <person name="Elias D.A."/>
        </authorList>
    </citation>
    <scope>NUCLEOTIDE SEQUENCE [LARGE SCALE GENOMIC DNA]</scope>
    <source>
        <strain evidence="17 18">DSM 2059</strain>
    </source>
</reference>
<evidence type="ECO:0000256" key="11">
    <source>
        <dbReference type="ARBA" id="ARBA00023211"/>
    </source>
</evidence>
<evidence type="ECO:0000256" key="6">
    <source>
        <dbReference type="ARBA" id="ARBA00022842"/>
    </source>
</evidence>
<evidence type="ECO:0000256" key="5">
    <source>
        <dbReference type="ARBA" id="ARBA00022839"/>
    </source>
</evidence>
<dbReference type="InterPro" id="IPR023844">
    <property type="entry name" value="CRISPR-assoc_Cas1_MYXAN"/>
</dbReference>
<dbReference type="CDD" id="cd09634">
    <property type="entry name" value="Cas1_I-II-III"/>
    <property type="match status" value="1"/>
</dbReference>
<dbReference type="PANTHER" id="PTHR34353">
    <property type="entry name" value="CRISPR-ASSOCIATED ENDONUCLEASE CAS1 1"/>
    <property type="match status" value="1"/>
</dbReference>
<dbReference type="NCBIfam" id="TIGR00287">
    <property type="entry name" value="cas1"/>
    <property type="match status" value="1"/>
</dbReference>
<feature type="binding site" evidence="14">
    <location>
        <position position="472"/>
    </location>
    <ligand>
        <name>Mn(2+)</name>
        <dbReference type="ChEBI" id="CHEBI:29035"/>
    </ligand>
</feature>
<dbReference type="HAMAP" id="MF_01470">
    <property type="entry name" value="Cas1"/>
    <property type="match status" value="1"/>
</dbReference>
<dbReference type="STRING" id="897.B2D07_01960"/>
<sequence>MDEEKDNPVSQPEDMFPTHYQSEKTTDEPLIRVMALHALAYCERLFYLEEVEEIRKADANVFAGRRLHDSLDKGPDIHTLELASSVLGIRGKLDCTRREAGRLIVYEHKKGRSQKGVDAWPADRLQVLAYSLLLAEHTGEALDEARIRYHADNKTIKVPIFREDAEAEVSAAVARARMLRESLQRPDVGVPEYKCRTCSLAPVCLPEEERFMRGEKTKLARLFPPNDERRVIHVAEQGCAIRKDGEQIVVYFPDGTKKRLPGLNISSMVLHGNVQISTQAIHFCAANDIGVHWISHGGRYVGGLTIGPGGVQRRNRQYQAFQDPILHSTLALRLARAKVENQLRYLLRITRGRGDENRPAEVERTLAGIRSEIQAMAILEKDLNGDIDAKDVCSILETIRGHEGMAGRLYFSQIPFALNIDKSDFLYFEGRNRRPPKDPFNALLSFGYALLYKDCVAGLLAVGLEPSLGFFHTHRSAAYPLALDLMELFRVILWDIPLIGSVNRKQWRKDDFSFTANQVWLTVEGRRKAIQVYENRKNEKWKHPVLDYPLSYARTIELEARLLEKEWSGNPGGFAKLRLR</sequence>
<evidence type="ECO:0000256" key="3">
    <source>
        <dbReference type="ARBA" id="ARBA00022759"/>
    </source>
</evidence>
<name>S7TRZ4_DESML</name>
<keyword evidence="3 14" id="KW-0255">Endonuclease</keyword>
<keyword evidence="10 14" id="KW-0238">DNA-binding</keyword>
<comment type="cofactor">
    <cofactor evidence="14">
        <name>Mg(2+)</name>
        <dbReference type="ChEBI" id="CHEBI:18420"/>
    </cofactor>
    <cofactor evidence="14">
        <name>Mn(2+)</name>
        <dbReference type="ChEBI" id="CHEBI:29035"/>
    </cofactor>
</comment>
<feature type="binding site" evidence="14">
    <location>
        <position position="487"/>
    </location>
    <ligand>
        <name>Mn(2+)</name>
        <dbReference type="ChEBI" id="CHEBI:29035"/>
    </ligand>
</feature>
<keyword evidence="7" id="KW-0408">Iron</keyword>
<dbReference type="NCBIfam" id="TIGR03983">
    <property type="entry name" value="cas1_MYXAN"/>
    <property type="match status" value="1"/>
</dbReference>
<accession>S7TRZ4</accession>
<dbReference type="Pfam" id="PF01867">
    <property type="entry name" value="Cas_Cas1"/>
    <property type="match status" value="1"/>
</dbReference>
<comment type="function">
    <text evidence="14">CRISPR (clustered regularly interspaced short palindromic repeat), is an adaptive immune system that provides protection against mobile genetic elements (viruses, transposable elements and conjugative plasmids). CRISPR clusters contain spacers, sequences complementary to antecedent mobile elements, and target invading nucleic acids. CRISPR clusters are transcribed and processed into CRISPR RNA (crRNA). Acts as a dsDNA endonuclease. Involved in the integration of spacer DNA into the CRISPR cassette.</text>
</comment>
<keyword evidence="9 14" id="KW-0051">Antiviral defense</keyword>
<comment type="catalytic activity">
    <reaction evidence="12">
        <text>exonucleolytic cleavage in the 5'- to 3'-direction to yield nucleoside 3'-phosphates.</text>
        <dbReference type="EC" id="3.1.12.1"/>
    </reaction>
</comment>
<dbReference type="InterPro" id="IPR042211">
    <property type="entry name" value="CRISPR-assoc_Cas1_N"/>
</dbReference>
<feature type="binding site" evidence="14">
    <location>
        <position position="403"/>
    </location>
    <ligand>
        <name>Mn(2+)</name>
        <dbReference type="ChEBI" id="CHEBI:29035"/>
    </ligand>
</feature>
<dbReference type="InterPro" id="IPR042206">
    <property type="entry name" value="CRISPR-assoc_Cas1_C"/>
</dbReference>
<dbReference type="GO" id="GO:0051607">
    <property type="term" value="P:defense response to virus"/>
    <property type="evidence" value="ECO:0007669"/>
    <property type="project" value="UniProtKB-UniRule"/>
</dbReference>
<feature type="domain" description="DUF83" evidence="16">
    <location>
        <begin position="34"/>
        <end position="205"/>
    </location>
</feature>
<evidence type="ECO:0000313" key="18">
    <source>
        <dbReference type="Proteomes" id="UP000014977"/>
    </source>
</evidence>
<dbReference type="Gene3D" id="3.100.10.20">
    <property type="entry name" value="CRISPR-associated endonuclease Cas1, N-terminal domain"/>
    <property type="match status" value="1"/>
</dbReference>
<dbReference type="eggNOG" id="COG1518">
    <property type="taxonomic scope" value="Bacteria"/>
</dbReference>
<protein>
    <recommendedName>
        <fullName evidence="14">CRISPR-associated endonuclease Cas1</fullName>
        <ecNumber evidence="14">3.1.-.-</ecNumber>
    </recommendedName>
</protein>
<dbReference type="Pfam" id="PF01930">
    <property type="entry name" value="Cas_Cas4"/>
    <property type="match status" value="1"/>
</dbReference>
<feature type="region of interest" description="Disordered" evidence="15">
    <location>
        <begin position="1"/>
        <end position="23"/>
    </location>
</feature>
<dbReference type="GO" id="GO:0043571">
    <property type="term" value="P:maintenance of CRISPR repeat elements"/>
    <property type="evidence" value="ECO:0007669"/>
    <property type="project" value="UniProtKB-UniRule"/>
</dbReference>
<dbReference type="PANTHER" id="PTHR34353:SF2">
    <property type="entry name" value="CRISPR-ASSOCIATED ENDONUCLEASE CAS1 1"/>
    <property type="match status" value="1"/>
</dbReference>
<dbReference type="GO" id="GO:0046872">
    <property type="term" value="F:metal ion binding"/>
    <property type="evidence" value="ECO:0007669"/>
    <property type="project" value="UniProtKB-UniRule"/>
</dbReference>
<evidence type="ECO:0000256" key="10">
    <source>
        <dbReference type="ARBA" id="ARBA00023125"/>
    </source>
</evidence>
<dbReference type="NCBIfam" id="TIGR00372">
    <property type="entry name" value="cas4"/>
    <property type="match status" value="1"/>
</dbReference>
<dbReference type="RefSeq" id="WP_020877262.1">
    <property type="nucleotide sequence ID" value="NZ_ATHJ01000087.1"/>
</dbReference>
<dbReference type="GO" id="GO:0003677">
    <property type="term" value="F:DNA binding"/>
    <property type="evidence" value="ECO:0007669"/>
    <property type="project" value="UniProtKB-KW"/>
</dbReference>
<dbReference type="GO" id="GO:0051536">
    <property type="term" value="F:iron-sulfur cluster binding"/>
    <property type="evidence" value="ECO:0007669"/>
    <property type="project" value="UniProtKB-KW"/>
</dbReference>
<dbReference type="InterPro" id="IPR050646">
    <property type="entry name" value="Cas1"/>
</dbReference>
<proteinExistence type="inferred from homology"/>
<evidence type="ECO:0000313" key="17">
    <source>
        <dbReference type="EMBL" id="EPR39932.1"/>
    </source>
</evidence>
<keyword evidence="5" id="KW-0269">Exonuclease</keyword>
<comment type="caution">
    <text evidence="17">The sequence shown here is derived from an EMBL/GenBank/DDBJ whole genome shotgun (WGS) entry which is preliminary data.</text>
</comment>
<dbReference type="GO" id="GO:0004520">
    <property type="term" value="F:DNA endonuclease activity"/>
    <property type="evidence" value="ECO:0007669"/>
    <property type="project" value="InterPro"/>
</dbReference>
<dbReference type="GO" id="GO:0004527">
    <property type="term" value="F:exonuclease activity"/>
    <property type="evidence" value="ECO:0007669"/>
    <property type="project" value="UniProtKB-KW"/>
</dbReference>
<dbReference type="InterPro" id="IPR011604">
    <property type="entry name" value="PDDEXK-like_dom_sf"/>
</dbReference>
<evidence type="ECO:0000256" key="9">
    <source>
        <dbReference type="ARBA" id="ARBA00023118"/>
    </source>
</evidence>
<dbReference type="InterPro" id="IPR002729">
    <property type="entry name" value="CRISPR-assoc_Cas1"/>
</dbReference>
<evidence type="ECO:0000259" key="16">
    <source>
        <dbReference type="Pfam" id="PF01930"/>
    </source>
</evidence>
<keyword evidence="8" id="KW-0411">Iron-sulfur</keyword>
<dbReference type="eggNOG" id="COG1468">
    <property type="taxonomic scope" value="Bacteria"/>
</dbReference>
<dbReference type="PATRIC" id="fig|1121405.3.peg.2150"/>
<evidence type="ECO:0000256" key="12">
    <source>
        <dbReference type="ARBA" id="ARBA00033996"/>
    </source>
</evidence>
<keyword evidence="2 14" id="KW-0479">Metal-binding</keyword>
<comment type="similarity">
    <text evidence="14">Belongs to the CRISPR-associated endonuclease Cas1 family.</text>
</comment>
<comment type="subunit">
    <text evidence="13 14">Homodimer, forms a heterotetramer with a Cas2 homodimer.</text>
</comment>
<dbReference type="Gene3D" id="3.90.320.10">
    <property type="match status" value="1"/>
</dbReference>
<keyword evidence="6 14" id="KW-0460">Magnesium</keyword>
<dbReference type="EC" id="3.1.-.-" evidence="14"/>
<organism evidence="17 18">
    <name type="scientific">Desulfococcus multivorans DSM 2059</name>
    <dbReference type="NCBI Taxonomy" id="1121405"/>
    <lineage>
        <taxon>Bacteria</taxon>
        <taxon>Pseudomonadati</taxon>
        <taxon>Thermodesulfobacteriota</taxon>
        <taxon>Desulfobacteria</taxon>
        <taxon>Desulfobacterales</taxon>
        <taxon>Desulfococcaceae</taxon>
        <taxon>Desulfococcus</taxon>
    </lineage>
</organism>
<keyword evidence="1 14" id="KW-0540">Nuclease</keyword>
<dbReference type="EMBL" id="ATHJ01000087">
    <property type="protein sequence ID" value="EPR39932.1"/>
    <property type="molecule type" value="Genomic_DNA"/>
</dbReference>
<evidence type="ECO:0000256" key="7">
    <source>
        <dbReference type="ARBA" id="ARBA00023004"/>
    </source>
</evidence>
<keyword evidence="11 14" id="KW-0464">Manganese</keyword>
<evidence type="ECO:0000256" key="8">
    <source>
        <dbReference type="ARBA" id="ARBA00023014"/>
    </source>
</evidence>
<evidence type="ECO:0000256" key="1">
    <source>
        <dbReference type="ARBA" id="ARBA00022722"/>
    </source>
</evidence>
<evidence type="ECO:0000256" key="13">
    <source>
        <dbReference type="ARBA" id="ARBA00038592"/>
    </source>
</evidence>